<keyword evidence="2" id="KW-0732">Signal</keyword>
<dbReference type="PROSITE" id="PS51257">
    <property type="entry name" value="PROKAR_LIPOPROTEIN"/>
    <property type="match status" value="1"/>
</dbReference>
<dbReference type="InParanoid" id="A0A1B1AH92"/>
<reference evidence="3 4" key="1">
    <citation type="submission" date="2015-11" db="EMBL/GenBank/DDBJ databases">
        <title>Whole-Genome Sequence of Candidatus Oderbacter manganicum from the National Park Lower Oder Valley, Germany.</title>
        <authorList>
            <person name="Braun B."/>
            <person name="Liere K."/>
            <person name="Szewzyk U."/>
        </authorList>
    </citation>
    <scope>NUCLEOTIDE SEQUENCE [LARGE SCALE GENOMIC DNA]</scope>
    <source>
        <strain evidence="3 4">OTSz_A_272</strain>
    </source>
</reference>
<dbReference type="OrthoDB" id="7348192at2"/>
<feature type="region of interest" description="Disordered" evidence="1">
    <location>
        <begin position="131"/>
        <end position="154"/>
    </location>
</feature>
<protein>
    <recommendedName>
        <fullName evidence="5">Bulb-type lectin domain-containing protein</fullName>
    </recommendedName>
</protein>
<proteinExistence type="predicted"/>
<gene>
    <name evidence="3" type="ORF">ATE48_08320</name>
</gene>
<evidence type="ECO:0008006" key="5">
    <source>
        <dbReference type="Google" id="ProtNLM"/>
    </source>
</evidence>
<dbReference type="STRING" id="1759059.ATE48_08320"/>
<evidence type="ECO:0000313" key="3">
    <source>
        <dbReference type="EMBL" id="ANP45925.1"/>
    </source>
</evidence>
<evidence type="ECO:0000256" key="1">
    <source>
        <dbReference type="SAM" id="MobiDB-lite"/>
    </source>
</evidence>
<organism evidence="3 4">
    <name type="scientific">Candidatus Viadribacter manganicus</name>
    <dbReference type="NCBI Taxonomy" id="1759059"/>
    <lineage>
        <taxon>Bacteria</taxon>
        <taxon>Pseudomonadati</taxon>
        <taxon>Pseudomonadota</taxon>
        <taxon>Alphaproteobacteria</taxon>
        <taxon>Hyphomonadales</taxon>
        <taxon>Hyphomonadaceae</taxon>
        <taxon>Candidatus Viadribacter</taxon>
    </lineage>
</organism>
<dbReference type="Proteomes" id="UP000092498">
    <property type="component" value="Chromosome"/>
</dbReference>
<accession>A0A1B1AH92</accession>
<evidence type="ECO:0000313" key="4">
    <source>
        <dbReference type="Proteomes" id="UP000092498"/>
    </source>
</evidence>
<dbReference type="AlphaFoldDB" id="A0A1B1AH92"/>
<evidence type="ECO:0000256" key="2">
    <source>
        <dbReference type="SAM" id="SignalP"/>
    </source>
</evidence>
<keyword evidence="4" id="KW-1185">Reference proteome</keyword>
<dbReference type="RefSeq" id="WP_066770055.1">
    <property type="nucleotide sequence ID" value="NZ_CP013244.1"/>
</dbReference>
<dbReference type="KEGG" id="cbot:ATE48_08320"/>
<dbReference type="EMBL" id="CP013244">
    <property type="protein sequence ID" value="ANP45925.1"/>
    <property type="molecule type" value="Genomic_DNA"/>
</dbReference>
<name>A0A1B1AH92_9PROT</name>
<feature type="chain" id="PRO_5008518809" description="Bulb-type lectin domain-containing protein" evidence="2">
    <location>
        <begin position="24"/>
        <end position="221"/>
    </location>
</feature>
<sequence>MRRAILAVVSVCALAACNPAAPASDSAGNGANGGGLFPDVSHAAYRAEATLSSAQHGSMPVVMIRDGSNIRMEFSSEDSPSTFIANGTTGESYIITTQGGRTMAIRASGMSDGITDPTANWQGELAQNSTRTGNCSVAGENGAEWTKTTPEDGTDTVCVTEDGIILRATDDGAVVWETTSVQRGPQSAELFTLPAGVEAMDLGNMGAAMSQALEAAKQRGN</sequence>
<feature type="signal peptide" evidence="2">
    <location>
        <begin position="1"/>
        <end position="23"/>
    </location>
</feature>